<dbReference type="PROSITE" id="PS50006">
    <property type="entry name" value="FHA_DOMAIN"/>
    <property type="match status" value="1"/>
</dbReference>
<name>A0AAU9W3H8_9CNID</name>
<dbReference type="InterPro" id="IPR008984">
    <property type="entry name" value="SMAD_FHA_dom_sf"/>
</dbReference>
<dbReference type="SUPFAM" id="SSF49879">
    <property type="entry name" value="SMAD/FHA domain"/>
    <property type="match status" value="1"/>
</dbReference>
<keyword evidence="3" id="KW-1185">Reference proteome</keyword>
<feature type="non-terminal residue" evidence="2">
    <location>
        <position position="109"/>
    </location>
</feature>
<protein>
    <recommendedName>
        <fullName evidence="1">FHA domain-containing protein</fullName>
    </recommendedName>
</protein>
<accession>A0AAU9W3H8</accession>
<dbReference type="Pfam" id="PF00498">
    <property type="entry name" value="FHA"/>
    <property type="match status" value="1"/>
</dbReference>
<dbReference type="PANTHER" id="PTHR15715">
    <property type="entry name" value="CENTROSOMAL PROTEIN OF 170 KDA"/>
    <property type="match status" value="1"/>
</dbReference>
<evidence type="ECO:0000259" key="1">
    <source>
        <dbReference type="PROSITE" id="PS50006"/>
    </source>
</evidence>
<dbReference type="Proteomes" id="UP001159428">
    <property type="component" value="Unassembled WGS sequence"/>
</dbReference>
<evidence type="ECO:0000313" key="3">
    <source>
        <dbReference type="Proteomes" id="UP001159428"/>
    </source>
</evidence>
<reference evidence="2 3" key="1">
    <citation type="submission" date="2022-05" db="EMBL/GenBank/DDBJ databases">
        <authorList>
            <consortium name="Genoscope - CEA"/>
            <person name="William W."/>
        </authorList>
    </citation>
    <scope>NUCLEOTIDE SEQUENCE [LARGE SCALE GENOMIC DNA]</scope>
</reference>
<evidence type="ECO:0000313" key="2">
    <source>
        <dbReference type="EMBL" id="CAH3044106.1"/>
    </source>
</evidence>
<organism evidence="2 3">
    <name type="scientific">Pocillopora meandrina</name>
    <dbReference type="NCBI Taxonomy" id="46732"/>
    <lineage>
        <taxon>Eukaryota</taxon>
        <taxon>Metazoa</taxon>
        <taxon>Cnidaria</taxon>
        <taxon>Anthozoa</taxon>
        <taxon>Hexacorallia</taxon>
        <taxon>Scleractinia</taxon>
        <taxon>Astrocoeniina</taxon>
        <taxon>Pocilloporidae</taxon>
        <taxon>Pocillopora</taxon>
    </lineage>
</organism>
<dbReference type="AlphaFoldDB" id="A0AAU9W3H8"/>
<sequence length="109" mass="12464">MKTAGEWGLLSPDGTLHKLCEPNFFVGRDDQMDLTLKSRSVDKQHAVITVNTQNKEYKLHDLGTLNGNSYCKSSLHLFSLQTFVNDSRVKQHPVDLKLRDNIRFGYDIL</sequence>
<dbReference type="EMBL" id="CALNXJ010000007">
    <property type="protein sequence ID" value="CAH3044106.1"/>
    <property type="molecule type" value="Genomic_DNA"/>
</dbReference>
<dbReference type="InterPro" id="IPR051176">
    <property type="entry name" value="Cent_Immune-Sig_Mod"/>
</dbReference>
<dbReference type="InterPro" id="IPR000253">
    <property type="entry name" value="FHA_dom"/>
</dbReference>
<comment type="caution">
    <text evidence="2">The sequence shown here is derived from an EMBL/GenBank/DDBJ whole genome shotgun (WGS) entry which is preliminary data.</text>
</comment>
<dbReference type="PANTHER" id="PTHR15715:SF47">
    <property type="entry name" value="FHA DOMAIN-CONTAINING PROTEIN"/>
    <property type="match status" value="1"/>
</dbReference>
<feature type="domain" description="FHA" evidence="1">
    <location>
        <begin position="24"/>
        <end position="75"/>
    </location>
</feature>
<dbReference type="Gene3D" id="2.60.200.20">
    <property type="match status" value="1"/>
</dbReference>
<proteinExistence type="predicted"/>
<gene>
    <name evidence="2" type="ORF">PMEA_00030929</name>
</gene>